<evidence type="ECO:0000259" key="6">
    <source>
        <dbReference type="PROSITE" id="PS51186"/>
    </source>
</evidence>
<dbReference type="GO" id="GO:0005737">
    <property type="term" value="C:cytoplasm"/>
    <property type="evidence" value="ECO:0007669"/>
    <property type="project" value="UniProtKB-SubCell"/>
</dbReference>
<keyword evidence="4 7" id="KW-0012">Acyltransferase</keyword>
<dbReference type="SUPFAM" id="SSF55729">
    <property type="entry name" value="Acyl-CoA N-acyltransferases (Nat)"/>
    <property type="match status" value="1"/>
</dbReference>
<comment type="similarity">
    <text evidence="1 5">Belongs to the acetyltransferase family. RimI subfamily.</text>
</comment>
<evidence type="ECO:0000256" key="3">
    <source>
        <dbReference type="ARBA" id="ARBA00022679"/>
    </source>
</evidence>
<organism evidence="7 8">
    <name type="scientific">Gynuella sunshinyii YC6258</name>
    <dbReference type="NCBI Taxonomy" id="1445510"/>
    <lineage>
        <taxon>Bacteria</taxon>
        <taxon>Pseudomonadati</taxon>
        <taxon>Pseudomonadota</taxon>
        <taxon>Gammaproteobacteria</taxon>
        <taxon>Oceanospirillales</taxon>
        <taxon>Saccharospirillaceae</taxon>
        <taxon>Gynuella</taxon>
    </lineage>
</organism>
<dbReference type="EC" id="2.3.1.266" evidence="5"/>
<dbReference type="InterPro" id="IPR016181">
    <property type="entry name" value="Acyl_CoA_acyltransferase"/>
</dbReference>
<evidence type="ECO:0000256" key="4">
    <source>
        <dbReference type="ARBA" id="ARBA00023315"/>
    </source>
</evidence>
<evidence type="ECO:0000313" key="8">
    <source>
        <dbReference type="Proteomes" id="UP000032266"/>
    </source>
</evidence>
<sequence length="103" mass="11780">MALEEQVIGFLAYSLIQDQLDILHIAIASKHQGCGYGRRLLNFLLTEIELPVGTEVFLEVRISNTPARHLYQSLGFNEIGIRKNYYRYANHTEDAIQMVLTLV</sequence>
<dbReference type="NCBIfam" id="TIGR01575">
    <property type="entry name" value="rimI"/>
    <property type="match status" value="1"/>
</dbReference>
<dbReference type="PANTHER" id="PTHR43420:SF44">
    <property type="entry name" value="ACETYLTRANSFERASE YPEA"/>
    <property type="match status" value="1"/>
</dbReference>
<proteinExistence type="inferred from homology"/>
<comment type="catalytic activity">
    <reaction evidence="5">
        <text>N-terminal L-alanyl-[ribosomal protein bS18] + acetyl-CoA = N-terminal N(alpha)-acetyl-L-alanyl-[ribosomal protein bS18] + CoA + H(+)</text>
        <dbReference type="Rhea" id="RHEA:43756"/>
        <dbReference type="Rhea" id="RHEA-COMP:10676"/>
        <dbReference type="Rhea" id="RHEA-COMP:10677"/>
        <dbReference type="ChEBI" id="CHEBI:15378"/>
        <dbReference type="ChEBI" id="CHEBI:57287"/>
        <dbReference type="ChEBI" id="CHEBI:57288"/>
        <dbReference type="ChEBI" id="CHEBI:64718"/>
        <dbReference type="ChEBI" id="CHEBI:83683"/>
        <dbReference type="EC" id="2.3.1.266"/>
    </reaction>
</comment>
<dbReference type="AlphaFoldDB" id="A0A0C5W441"/>
<feature type="domain" description="N-acetyltransferase" evidence="6">
    <location>
        <begin position="1"/>
        <end position="103"/>
    </location>
</feature>
<dbReference type="Proteomes" id="UP000032266">
    <property type="component" value="Chromosome"/>
</dbReference>
<accession>A0A0C5W441</accession>
<dbReference type="PROSITE" id="PS51186">
    <property type="entry name" value="GNAT"/>
    <property type="match status" value="1"/>
</dbReference>
<dbReference type="Gene3D" id="3.40.630.30">
    <property type="match status" value="1"/>
</dbReference>
<dbReference type="PATRIC" id="fig|1445510.3.peg.5320"/>
<evidence type="ECO:0000313" key="7">
    <source>
        <dbReference type="EMBL" id="AJQ97389.1"/>
    </source>
</evidence>
<gene>
    <name evidence="7" type="ORF">YC6258_05360</name>
</gene>
<evidence type="ECO:0000256" key="2">
    <source>
        <dbReference type="ARBA" id="ARBA00022490"/>
    </source>
</evidence>
<evidence type="ECO:0000256" key="1">
    <source>
        <dbReference type="ARBA" id="ARBA00005395"/>
    </source>
</evidence>
<dbReference type="HOGENOM" id="CLU_013985_23_4_6"/>
<keyword evidence="2 5" id="KW-0963">Cytoplasm</keyword>
<evidence type="ECO:0000256" key="5">
    <source>
        <dbReference type="RuleBase" id="RU363094"/>
    </source>
</evidence>
<dbReference type="InterPro" id="IPR000182">
    <property type="entry name" value="GNAT_dom"/>
</dbReference>
<reference evidence="7 8" key="1">
    <citation type="submission" date="2014-01" db="EMBL/GenBank/DDBJ databases">
        <title>Full genme sequencing of cellulolytic bacterium Gynuella sunshinyii YC6258T gen. nov., sp. nov.</title>
        <authorList>
            <person name="Khan H."/>
            <person name="Chung E.J."/>
            <person name="Chung Y.R."/>
        </authorList>
    </citation>
    <scope>NUCLEOTIDE SEQUENCE [LARGE SCALE GENOMIC DNA]</scope>
    <source>
        <strain evidence="7 8">YC6258</strain>
    </source>
</reference>
<keyword evidence="8" id="KW-1185">Reference proteome</keyword>
<comment type="function">
    <text evidence="5">Acetylates the N-terminal alanine of ribosomal protein bS18.</text>
</comment>
<keyword evidence="3 7" id="KW-0808">Transferase</keyword>
<comment type="subcellular location">
    <subcellularLocation>
        <location evidence="5">Cytoplasm</location>
    </subcellularLocation>
</comment>
<dbReference type="STRING" id="1445510.YC6258_05360"/>
<dbReference type="InterPro" id="IPR006464">
    <property type="entry name" value="AcTrfase_RimI/Ard1"/>
</dbReference>
<dbReference type="Pfam" id="PF00583">
    <property type="entry name" value="Acetyltransf_1"/>
    <property type="match status" value="1"/>
</dbReference>
<dbReference type="PANTHER" id="PTHR43420">
    <property type="entry name" value="ACETYLTRANSFERASE"/>
    <property type="match status" value="1"/>
</dbReference>
<name>A0A0C5W441_9GAMM</name>
<dbReference type="GO" id="GO:0008999">
    <property type="term" value="F:protein-N-terminal-alanine acetyltransferase activity"/>
    <property type="evidence" value="ECO:0007669"/>
    <property type="project" value="UniProtKB-EC"/>
</dbReference>
<dbReference type="EMBL" id="CP007142">
    <property type="protein sequence ID" value="AJQ97389.1"/>
    <property type="molecule type" value="Genomic_DNA"/>
</dbReference>
<dbReference type="CDD" id="cd04301">
    <property type="entry name" value="NAT_SF"/>
    <property type="match status" value="1"/>
</dbReference>
<dbReference type="InterPro" id="IPR050680">
    <property type="entry name" value="YpeA/RimI_acetyltransf"/>
</dbReference>
<protein>
    <recommendedName>
        <fullName evidence="5">[Ribosomal protein bS18]-alanine N-acetyltransferase</fullName>
        <ecNumber evidence="5">2.3.1.266</ecNumber>
    </recommendedName>
</protein>
<dbReference type="KEGG" id="gsn:YC6258_05360"/>